<dbReference type="GO" id="GO:0005737">
    <property type="term" value="C:cytoplasm"/>
    <property type="evidence" value="ECO:0007669"/>
    <property type="project" value="TreeGrafter"/>
</dbReference>
<name>A0A7K0DB76_9NOCA</name>
<proteinExistence type="predicted"/>
<gene>
    <name evidence="3" type="primary">pdxI_3</name>
    <name evidence="3" type="ORF">NRB20_58930</name>
</gene>
<reference evidence="3 4" key="1">
    <citation type="submission" date="2019-10" db="EMBL/GenBank/DDBJ databases">
        <title>Nocardia macrotermitis sp. nov. and Nocardia aurantia sp. nov., isolated from the gut of fungus growing-termite Macrotermes natalensis.</title>
        <authorList>
            <person name="Benndorf R."/>
            <person name="Schwitalla J."/>
            <person name="Martin K."/>
            <person name="De Beer W."/>
            <person name="Kaster A.-K."/>
            <person name="Vollmers J."/>
            <person name="Poulsen M."/>
            <person name="Beemelmanns C."/>
        </authorList>
    </citation>
    <scope>NUCLEOTIDE SEQUENCE [LARGE SCALE GENOMIC DNA]</scope>
    <source>
        <strain evidence="3 4">RB20</strain>
    </source>
</reference>
<dbReference type="CDD" id="cd19088">
    <property type="entry name" value="AKR_AKR13B1"/>
    <property type="match status" value="1"/>
</dbReference>
<dbReference type="GO" id="GO:0050236">
    <property type="term" value="F:pyridoxine 4-dehydrogenase (NADP+) activity"/>
    <property type="evidence" value="ECO:0007669"/>
    <property type="project" value="UniProtKB-EC"/>
</dbReference>
<evidence type="ECO:0000259" key="2">
    <source>
        <dbReference type="Pfam" id="PF00248"/>
    </source>
</evidence>
<dbReference type="OrthoDB" id="9768793at2"/>
<comment type="caution">
    <text evidence="3">The sequence shown here is derived from an EMBL/GenBank/DDBJ whole genome shotgun (WGS) entry which is preliminary data.</text>
</comment>
<organism evidence="3 4">
    <name type="scientific">Nocardia macrotermitis</name>
    <dbReference type="NCBI Taxonomy" id="2585198"/>
    <lineage>
        <taxon>Bacteria</taxon>
        <taxon>Bacillati</taxon>
        <taxon>Actinomycetota</taxon>
        <taxon>Actinomycetes</taxon>
        <taxon>Mycobacteriales</taxon>
        <taxon>Nocardiaceae</taxon>
        <taxon>Nocardia</taxon>
    </lineage>
</organism>
<dbReference type="InterPro" id="IPR020471">
    <property type="entry name" value="AKR"/>
</dbReference>
<dbReference type="PANTHER" id="PTHR43625">
    <property type="entry name" value="AFLATOXIN B1 ALDEHYDE REDUCTASE"/>
    <property type="match status" value="1"/>
</dbReference>
<dbReference type="AlphaFoldDB" id="A0A7K0DB76"/>
<dbReference type="NCBIfam" id="NF007695">
    <property type="entry name" value="PRK10376.1"/>
    <property type="match status" value="1"/>
</dbReference>
<keyword evidence="4" id="KW-1185">Reference proteome</keyword>
<evidence type="ECO:0000313" key="3">
    <source>
        <dbReference type="EMBL" id="MQY22771.1"/>
    </source>
</evidence>
<dbReference type="PRINTS" id="PR00069">
    <property type="entry name" value="ALDKETRDTASE"/>
</dbReference>
<dbReference type="EC" id="1.1.1.65" evidence="3"/>
<dbReference type="PANTHER" id="PTHR43625:SF40">
    <property type="entry name" value="ALDO-KETO REDUCTASE YAKC [NADP(+)]"/>
    <property type="match status" value="1"/>
</dbReference>
<dbReference type="EMBL" id="WEGK01000015">
    <property type="protein sequence ID" value="MQY22771.1"/>
    <property type="molecule type" value="Genomic_DNA"/>
</dbReference>
<dbReference type="InterPro" id="IPR023210">
    <property type="entry name" value="NADP_OxRdtase_dom"/>
</dbReference>
<sequence length="307" mass="33205">MSTPTESRPAAASGTFTLGGDLPIHRLGYGAMQITGPGVWGEPEDPDEVVRLLRRAVELGVNFIDTADSYGPFVSETLIRQALHPYADDVVIATKAGLTRPGPDVWLPLGRPEYLRQQLELSLRHLGLERIDLYQLHRIDPKVPLADQIGELVALQKEGKIRHIGLSQVTVAQLEAARKLATIVSVQNLYNLSDRSSEKLVEHCEANQIAFIPWFPMATGALARPGGPLDEIAKNHEATPSQLALAWLLRRSPVLLPIPGTSSVAHLEENVAAANVSLSDEDYTALSAVSAPASSSGGGVSRLFKRR</sequence>
<dbReference type="Gene3D" id="3.20.20.100">
    <property type="entry name" value="NADP-dependent oxidoreductase domain"/>
    <property type="match status" value="1"/>
</dbReference>
<dbReference type="RefSeq" id="WP_153414601.1">
    <property type="nucleotide sequence ID" value="NZ_WEGK01000015.1"/>
</dbReference>
<evidence type="ECO:0000256" key="1">
    <source>
        <dbReference type="ARBA" id="ARBA00023002"/>
    </source>
</evidence>
<dbReference type="Proteomes" id="UP000438448">
    <property type="component" value="Unassembled WGS sequence"/>
</dbReference>
<feature type="domain" description="NADP-dependent oxidoreductase" evidence="2">
    <location>
        <begin position="26"/>
        <end position="289"/>
    </location>
</feature>
<accession>A0A7K0DB76</accession>
<protein>
    <submittedName>
        <fullName evidence="3">Pyridoxine 4-dehydrogenase</fullName>
        <ecNumber evidence="3">1.1.1.65</ecNumber>
    </submittedName>
</protein>
<dbReference type="SUPFAM" id="SSF51430">
    <property type="entry name" value="NAD(P)-linked oxidoreductase"/>
    <property type="match status" value="1"/>
</dbReference>
<dbReference type="Pfam" id="PF00248">
    <property type="entry name" value="Aldo_ket_red"/>
    <property type="match status" value="1"/>
</dbReference>
<evidence type="ECO:0000313" key="4">
    <source>
        <dbReference type="Proteomes" id="UP000438448"/>
    </source>
</evidence>
<dbReference type="InterPro" id="IPR050791">
    <property type="entry name" value="Aldo-Keto_reductase"/>
</dbReference>
<keyword evidence="1 3" id="KW-0560">Oxidoreductase</keyword>
<dbReference type="InterPro" id="IPR036812">
    <property type="entry name" value="NAD(P)_OxRdtase_dom_sf"/>
</dbReference>